<evidence type="ECO:0000256" key="1">
    <source>
        <dbReference type="PIRSR" id="PIRSR611757-1"/>
    </source>
</evidence>
<dbReference type="InterPro" id="IPR031304">
    <property type="entry name" value="SLT_2"/>
</dbReference>
<feature type="region of interest" description="Disordered" evidence="2">
    <location>
        <begin position="36"/>
        <end position="59"/>
    </location>
</feature>
<proteinExistence type="predicted"/>
<dbReference type="NCBIfam" id="TIGR02282">
    <property type="entry name" value="MltB"/>
    <property type="match status" value="1"/>
</dbReference>
<accession>A0A3N2RKA8</accession>
<gene>
    <name evidence="5" type="primary">mltB</name>
    <name evidence="5" type="ORF">D9T17_06875</name>
</gene>
<evidence type="ECO:0000313" key="5">
    <source>
        <dbReference type="EMBL" id="ROU07918.1"/>
    </source>
</evidence>
<dbReference type="Gene3D" id="1.10.8.350">
    <property type="entry name" value="Bacterial muramidase"/>
    <property type="match status" value="1"/>
</dbReference>
<dbReference type="FunFam" id="1.10.8.350:FF:000001">
    <property type="entry name" value="Lytic murein transglycosylase B"/>
    <property type="match status" value="1"/>
</dbReference>
<dbReference type="InterPro" id="IPR043426">
    <property type="entry name" value="MltB-like"/>
</dbReference>
<reference evidence="5 6" key="1">
    <citation type="submission" date="2018-10" db="EMBL/GenBank/DDBJ databases">
        <title>The genome of Lysobacter enzymogenes OH11.</title>
        <authorList>
            <person name="Liu F."/>
            <person name="Zhao Y."/>
            <person name="Qian G."/>
            <person name="Chen Y."/>
            <person name="Xu H."/>
        </authorList>
    </citation>
    <scope>NUCLEOTIDE SEQUENCE [LARGE SCALE GENOMIC DNA]</scope>
    <source>
        <strain evidence="5 6">OH11</strain>
    </source>
</reference>
<dbReference type="Gene3D" id="1.10.530.10">
    <property type="match status" value="1"/>
</dbReference>
<feature type="chain" id="PRO_5018197174" evidence="3">
    <location>
        <begin position="21"/>
        <end position="418"/>
    </location>
</feature>
<feature type="region of interest" description="Disordered" evidence="2">
    <location>
        <begin position="395"/>
        <end position="418"/>
    </location>
</feature>
<evidence type="ECO:0000259" key="4">
    <source>
        <dbReference type="Pfam" id="PF13406"/>
    </source>
</evidence>
<organism evidence="5 6">
    <name type="scientific">Lysobacter enzymogenes</name>
    <dbReference type="NCBI Taxonomy" id="69"/>
    <lineage>
        <taxon>Bacteria</taxon>
        <taxon>Pseudomonadati</taxon>
        <taxon>Pseudomonadota</taxon>
        <taxon>Gammaproteobacteria</taxon>
        <taxon>Lysobacterales</taxon>
        <taxon>Lysobacteraceae</taxon>
        <taxon>Lysobacter</taxon>
    </lineage>
</organism>
<dbReference type="GO" id="GO:0008933">
    <property type="term" value="F:peptidoglycan lytic transglycosylase activity"/>
    <property type="evidence" value="ECO:0007669"/>
    <property type="project" value="TreeGrafter"/>
</dbReference>
<feature type="signal peptide" evidence="3">
    <location>
        <begin position="1"/>
        <end position="20"/>
    </location>
</feature>
<feature type="domain" description="Transglycosylase SLT" evidence="4">
    <location>
        <begin position="80"/>
        <end position="382"/>
    </location>
</feature>
<sequence length="418" mass="44342">MTRRHTARCALFGALTIALAACATQAPIAPIASAQAAPPATPASRPAAPAAQAPAPVKPATPVVGTPALPEPVVQMPLEQARAQFVANTAIQYGLEPAYIESVLAKAQIKDAIVAAMSRPAEAKPWRDYRPIFITQARIDGGKAFLAQHRAQLERVQAQTGVPAEIIVAIVGVETSFGKNTGKYNVVDALYTLAFAYPRSGDPAKLDRENRREAFFRGELGQLFALGKEEGIDITTLTGSYAGAMGWGQFMPSSYREFAVDGDGDGKRDLFNDLDDVFASVANYFVKKGGWVRGGPVVARAGRDATAQDFAPESMDPVYSLTDLAARGYRPLTPVAPTETATLLNLDGVNGPEYWLGFRNFYAITRYNISKHYGMAVYQLAEAIAGRENPLATATAPAVPAAPAAAPASAAKPQAPRP</sequence>
<dbReference type="PANTHER" id="PTHR30163">
    <property type="entry name" value="MEMBRANE-BOUND LYTIC MUREIN TRANSGLYCOSYLASE B"/>
    <property type="match status" value="1"/>
</dbReference>
<evidence type="ECO:0000313" key="6">
    <source>
        <dbReference type="Proteomes" id="UP000275910"/>
    </source>
</evidence>
<dbReference type="AlphaFoldDB" id="A0A3N2RKA8"/>
<dbReference type="PANTHER" id="PTHR30163:SF9">
    <property type="entry name" value="MEMBRANE-BOUND LYTIC MUREIN TRANSGLYCOSYLASE B"/>
    <property type="match status" value="1"/>
</dbReference>
<dbReference type="PROSITE" id="PS51257">
    <property type="entry name" value="PROKAR_LIPOPROTEIN"/>
    <property type="match status" value="1"/>
</dbReference>
<dbReference type="Proteomes" id="UP000275910">
    <property type="component" value="Unassembled WGS sequence"/>
</dbReference>
<keyword evidence="3" id="KW-0732">Signal</keyword>
<evidence type="ECO:0000256" key="2">
    <source>
        <dbReference type="SAM" id="MobiDB-lite"/>
    </source>
</evidence>
<name>A0A3N2RKA8_LYSEN</name>
<dbReference type="InterPro" id="IPR023346">
    <property type="entry name" value="Lysozyme-like_dom_sf"/>
</dbReference>
<dbReference type="GO" id="GO:0009253">
    <property type="term" value="P:peptidoglycan catabolic process"/>
    <property type="evidence" value="ECO:0007669"/>
    <property type="project" value="TreeGrafter"/>
</dbReference>
<feature type="active site" evidence="1">
    <location>
        <position position="174"/>
    </location>
</feature>
<dbReference type="InterPro" id="IPR011757">
    <property type="entry name" value="Lytic_transglycosylase_MltB"/>
</dbReference>
<dbReference type="CDD" id="cd13399">
    <property type="entry name" value="Slt35-like"/>
    <property type="match status" value="1"/>
</dbReference>
<evidence type="ECO:0000256" key="3">
    <source>
        <dbReference type="SAM" id="SignalP"/>
    </source>
</evidence>
<protein>
    <submittedName>
        <fullName evidence="5">Lytic murein transglycosylase B</fullName>
    </submittedName>
</protein>
<dbReference type="EMBL" id="RCTY01000019">
    <property type="protein sequence ID" value="ROU07918.1"/>
    <property type="molecule type" value="Genomic_DNA"/>
</dbReference>
<comment type="caution">
    <text evidence="5">The sequence shown here is derived from an EMBL/GenBank/DDBJ whole genome shotgun (WGS) entry which is preliminary data.</text>
</comment>
<dbReference type="SUPFAM" id="SSF53955">
    <property type="entry name" value="Lysozyme-like"/>
    <property type="match status" value="1"/>
</dbReference>
<dbReference type="Pfam" id="PF13406">
    <property type="entry name" value="SLT_2"/>
    <property type="match status" value="1"/>
</dbReference>